<reference evidence="2" key="1">
    <citation type="journal article" date="2013" name="Genome Announc.">
        <title>Draft Genome Sequence of the Dimorphic Prosthecate Bacterium Brevundimonas abyssalis TAR-001T.</title>
        <authorList>
            <person name="Tsubouchi T."/>
            <person name="Nishi S."/>
            <person name="Usui K."/>
            <person name="Shimane Y."/>
            <person name="Takaki Y."/>
            <person name="Maruyama T."/>
            <person name="Hatada Y."/>
        </authorList>
    </citation>
    <scope>NUCLEOTIDE SEQUENCE [LARGE SCALE GENOMIC DNA]</scope>
    <source>
        <strain evidence="2">TAR-001</strain>
    </source>
</reference>
<dbReference type="AlphaFoldDB" id="A0A8E0NDB0"/>
<organism evidence="1 2">
    <name type="scientific">Brevundimonas abyssalis TAR-001</name>
    <dbReference type="NCBI Taxonomy" id="1391729"/>
    <lineage>
        <taxon>Bacteria</taxon>
        <taxon>Pseudomonadati</taxon>
        <taxon>Pseudomonadota</taxon>
        <taxon>Alphaproteobacteria</taxon>
        <taxon>Caulobacterales</taxon>
        <taxon>Caulobacteraceae</taxon>
        <taxon>Brevundimonas</taxon>
    </lineage>
</organism>
<accession>A0A8E0NDB0</accession>
<sequence length="71" mass="7817">MAIGLQGEDGSEALVAESVHHGLTCLGSPSHLRDRLKKAVGFCLLLNHHFQQFDHSRFSSARLIVRHSISP</sequence>
<gene>
    <name evidence="1" type="ORF">MBEBAB_2553</name>
</gene>
<evidence type="ECO:0000313" key="1">
    <source>
        <dbReference type="EMBL" id="GAD60303.1"/>
    </source>
</evidence>
<keyword evidence="2" id="KW-1185">Reference proteome</keyword>
<dbReference type="Proteomes" id="UP000016569">
    <property type="component" value="Unassembled WGS sequence"/>
</dbReference>
<name>A0A8E0NDB0_9CAUL</name>
<protein>
    <submittedName>
        <fullName evidence="1">Uncharacterized protein</fullName>
    </submittedName>
</protein>
<proteinExistence type="predicted"/>
<evidence type="ECO:0000313" key="2">
    <source>
        <dbReference type="Proteomes" id="UP000016569"/>
    </source>
</evidence>
<comment type="caution">
    <text evidence="1">The sequence shown here is derived from an EMBL/GenBank/DDBJ whole genome shotgun (WGS) entry which is preliminary data.</text>
</comment>
<dbReference type="EMBL" id="BATC01000064">
    <property type="protein sequence ID" value="GAD60303.1"/>
    <property type="molecule type" value="Genomic_DNA"/>
</dbReference>